<dbReference type="AlphaFoldDB" id="A0A952AJJ3"/>
<proteinExistence type="predicted"/>
<evidence type="ECO:0000313" key="2">
    <source>
        <dbReference type="Proteomes" id="UP000781173"/>
    </source>
</evidence>
<protein>
    <submittedName>
        <fullName evidence="1">Uncharacterized protein</fullName>
    </submittedName>
</protein>
<reference evidence="1" key="1">
    <citation type="journal article" date="2022" name="ISME J.">
        <title>A general approach to explore prokaryotic protein glycosylation reveals the unique surface layer modulation of an anammox bacterium.</title>
        <authorList>
            <person name="Pabst M."/>
            <person name="Grouzdev D.S."/>
            <person name="Lawson C.E."/>
            <person name="Kleikamp H.B.C."/>
            <person name="de Ram C."/>
            <person name="Louwen R."/>
            <person name="Lin Y.M."/>
            <person name="Lucker S."/>
            <person name="van Loosdrecht M.C.M."/>
            <person name="Laureni M."/>
        </authorList>
    </citation>
    <scope>NUCLEOTIDE SEQUENCE</scope>
    <source>
        <strain evidence="1">BROCD043</strain>
    </source>
</reference>
<dbReference type="EMBL" id="JACFOF010000001">
    <property type="protein sequence ID" value="MBW7953185.1"/>
    <property type="molecule type" value="Genomic_DNA"/>
</dbReference>
<gene>
    <name evidence="1" type="ORF">H3C67_00140</name>
</gene>
<evidence type="ECO:0000313" key="1">
    <source>
        <dbReference type="EMBL" id="MBW7953185.1"/>
    </source>
</evidence>
<name>A0A952AJJ3_9BACT</name>
<sequence length="180" mass="20151">MNKLFLLITLILTVFSVAVLVYTRQLVFNTDSEPKFNAGFCLSSIPESCIAKYSSKGIIRNDKLVINNQELTISSTENPFLGKLEENSFVKVLMNTTTEDQDEILQEVDIRSLNTVANFEKCVDITASYYKKGSFSIAIGDSIAEQINSLIILTECDQLETDLSLNLEEFVSITKVLNED</sequence>
<accession>A0A952AJJ3</accession>
<dbReference type="Proteomes" id="UP000781173">
    <property type="component" value="Unassembled WGS sequence"/>
</dbReference>
<organism evidence="1 2">
    <name type="scientific">Candidatus Dojkabacteria bacterium</name>
    <dbReference type="NCBI Taxonomy" id="2099670"/>
    <lineage>
        <taxon>Bacteria</taxon>
        <taxon>Candidatus Dojkabacteria</taxon>
    </lineage>
</organism>
<comment type="caution">
    <text evidence="1">The sequence shown here is derived from an EMBL/GenBank/DDBJ whole genome shotgun (WGS) entry which is preliminary data.</text>
</comment>